<evidence type="ECO:0000313" key="2">
    <source>
        <dbReference type="EMBL" id="CEM13205.1"/>
    </source>
</evidence>
<dbReference type="GO" id="GO:0044528">
    <property type="term" value="P:regulation of mitochondrial mRNA stability"/>
    <property type="evidence" value="ECO:0007669"/>
    <property type="project" value="TreeGrafter"/>
</dbReference>
<dbReference type="OrthoDB" id="385235at2759"/>
<dbReference type="OMA" id="IHQRIET"/>
<dbReference type="PANTHER" id="PTHR21228">
    <property type="entry name" value="FAST LEU-RICH DOMAIN-CONTAINING"/>
    <property type="match status" value="1"/>
</dbReference>
<protein>
    <recommendedName>
        <fullName evidence="1">RNA-editing substrate-binding complex 6 protein domain-containing protein</fullName>
    </recommendedName>
</protein>
<accession>A0A0G4FI99</accession>
<reference evidence="2 3" key="1">
    <citation type="submission" date="2014-11" db="EMBL/GenBank/DDBJ databases">
        <authorList>
            <person name="Zhu J."/>
            <person name="Qi W."/>
            <person name="Song R."/>
        </authorList>
    </citation>
    <scope>NUCLEOTIDE SEQUENCE [LARGE SCALE GENOMIC DNA]</scope>
</reference>
<dbReference type="PhylomeDB" id="A0A0G4FI99"/>
<dbReference type="InterPro" id="IPR050870">
    <property type="entry name" value="FAST_kinase"/>
</dbReference>
<keyword evidence="3" id="KW-1185">Reference proteome</keyword>
<dbReference type="GO" id="GO:0035770">
    <property type="term" value="C:ribonucleoprotein granule"/>
    <property type="evidence" value="ECO:0007669"/>
    <property type="project" value="TreeGrafter"/>
</dbReference>
<dbReference type="PANTHER" id="PTHR21228:SF40">
    <property type="entry name" value="LD45607P"/>
    <property type="match status" value="1"/>
</dbReference>
<feature type="domain" description="RNA-editing substrate-binding complex 6 protein" evidence="1">
    <location>
        <begin position="129"/>
        <end position="295"/>
    </location>
</feature>
<evidence type="ECO:0000313" key="3">
    <source>
        <dbReference type="Proteomes" id="UP000041254"/>
    </source>
</evidence>
<evidence type="ECO:0000259" key="1">
    <source>
        <dbReference type="Pfam" id="PF26188"/>
    </source>
</evidence>
<proteinExistence type="predicted"/>
<organism evidence="2 3">
    <name type="scientific">Vitrella brassicaformis (strain CCMP3155)</name>
    <dbReference type="NCBI Taxonomy" id="1169540"/>
    <lineage>
        <taxon>Eukaryota</taxon>
        <taxon>Sar</taxon>
        <taxon>Alveolata</taxon>
        <taxon>Colpodellida</taxon>
        <taxon>Vitrellaceae</taxon>
        <taxon>Vitrella</taxon>
    </lineage>
</organism>
<dbReference type="VEuPathDB" id="CryptoDB:Vbra_9219"/>
<dbReference type="Proteomes" id="UP000041254">
    <property type="component" value="Unassembled WGS sequence"/>
</dbReference>
<gene>
    <name evidence="2" type="ORF">Vbra_9219</name>
</gene>
<dbReference type="GO" id="GO:0003723">
    <property type="term" value="F:RNA binding"/>
    <property type="evidence" value="ECO:0007669"/>
    <property type="project" value="TreeGrafter"/>
</dbReference>
<dbReference type="GO" id="GO:0005759">
    <property type="term" value="C:mitochondrial matrix"/>
    <property type="evidence" value="ECO:0007669"/>
    <property type="project" value="TreeGrafter"/>
</dbReference>
<dbReference type="AlphaFoldDB" id="A0A0G4FI99"/>
<dbReference type="GO" id="GO:0000963">
    <property type="term" value="P:mitochondrial RNA processing"/>
    <property type="evidence" value="ECO:0007669"/>
    <property type="project" value="TreeGrafter"/>
</dbReference>
<name>A0A0G4FI99_VITBC</name>
<dbReference type="Pfam" id="PF26188">
    <property type="entry name" value="RESC6"/>
    <property type="match status" value="1"/>
</dbReference>
<dbReference type="InParanoid" id="A0A0G4FI99"/>
<dbReference type="InterPro" id="IPR058917">
    <property type="entry name" value="RESC6_dom"/>
</dbReference>
<dbReference type="EMBL" id="CDMY01000446">
    <property type="protein sequence ID" value="CEM13205.1"/>
    <property type="molecule type" value="Genomic_DNA"/>
</dbReference>
<sequence length="741" mass="82879">MLTVMPKLPPNDIAFTLNKLAQDDALVDAPFWRHAASLLEPRLHEFSGAPIGLLANAFARTNMSDASFFRTLSRELVGELRHVEVRQIALTVNALANLRHRESGHETLRAAVDLGESLWDSGNPQDVSMLASAMGKVQGREVSPDVIRALQRRVSALVQSFALDDLSLANICNAYAKLNVNEPALFELMSPILLDRLPYLTHQGVAMVANAFARFNIRKKPLFYRMQEILTDDRSKASIDTISPHSLSTILNAFAKLYIFPPHLLHAATRRIYRIAGEFDPQGYSNVINAYARFHGRVEDTQEVRQLFLMLSQQLVRRGRYHDFTPQNMANILNGLSRFGVFWRPLYSLLADELKRRSHELNQLDLANVANAYARVQERDEELMIVLCRRLPAVMREMKPFEIVAFVHSLGLLLPDSAIEAHEAEDEHPTQDDTASIPDVKAAVKEAVRVMLKGHGERRHERSNRPLIDSLRACDISILLSALAKLGYFHRQLTDQLVAKMASSVWKANAIDLSLTLNALGRFQHQPPPDFLTAMQNFLVSCPHPPEDDDAPAADAAAVKPDDDAVIDYDNMDKNELRADRLVDHCHAFWVHVDAQNMSSLLHSLSKLDVYRWTLPLTTRLVRHVDLTVDGRTNAGQREWNVACLSIALMAVAHLESLCLVTSIGVIERLLGAILQRGAIDEASCRQVFLGLTVLHHLVGVLQWVRLDVLANTDALLRCVENRRLSAFEQESGGTCGVGAC</sequence>